<dbReference type="Gene3D" id="1.10.510.10">
    <property type="entry name" value="Transferase(Phosphotransferase) domain 1"/>
    <property type="match status" value="1"/>
</dbReference>
<comment type="catalytic activity">
    <reaction evidence="9">
        <text>L-seryl-[protein] + ATP = O-phospho-L-seryl-[protein] + ADP + H(+)</text>
        <dbReference type="Rhea" id="RHEA:17989"/>
        <dbReference type="Rhea" id="RHEA-COMP:9863"/>
        <dbReference type="Rhea" id="RHEA-COMP:11604"/>
        <dbReference type="ChEBI" id="CHEBI:15378"/>
        <dbReference type="ChEBI" id="CHEBI:29999"/>
        <dbReference type="ChEBI" id="CHEBI:30616"/>
        <dbReference type="ChEBI" id="CHEBI:83421"/>
        <dbReference type="ChEBI" id="CHEBI:456216"/>
        <dbReference type="EC" id="2.7.11.1"/>
    </reaction>
</comment>
<dbReference type="EC" id="2.7.11.1" evidence="2"/>
<evidence type="ECO:0000256" key="6">
    <source>
        <dbReference type="ARBA" id="ARBA00022777"/>
    </source>
</evidence>
<comment type="subcellular location">
    <subcellularLocation>
        <location evidence="1">Membrane</location>
        <topology evidence="1">Single-pass type I membrane protein</topology>
    </subcellularLocation>
</comment>
<keyword evidence="3" id="KW-0723">Serine/threonine-protein kinase</keyword>
<dbReference type="Pfam" id="PF07714">
    <property type="entry name" value="PK_Tyr_Ser-Thr"/>
    <property type="match status" value="1"/>
</dbReference>
<evidence type="ECO:0000256" key="8">
    <source>
        <dbReference type="ARBA" id="ARBA00047899"/>
    </source>
</evidence>
<evidence type="ECO:0000256" key="9">
    <source>
        <dbReference type="ARBA" id="ARBA00048679"/>
    </source>
</evidence>
<dbReference type="SUPFAM" id="SSF56112">
    <property type="entry name" value="Protein kinase-like (PK-like)"/>
    <property type="match status" value="1"/>
</dbReference>
<reference evidence="12" key="1">
    <citation type="submission" date="2025-08" db="UniProtKB">
        <authorList>
            <consortium name="RefSeq"/>
        </authorList>
    </citation>
    <scope>IDENTIFICATION</scope>
    <source>
        <tissue evidence="12">Leaf</tissue>
    </source>
</reference>
<protein>
    <recommendedName>
        <fullName evidence="2">non-specific serine/threonine protein kinase</fullName>
        <ecNumber evidence="2">2.7.11.1</ecNumber>
    </recommendedName>
</protein>
<feature type="domain" description="Protein kinase" evidence="10">
    <location>
        <begin position="36"/>
        <end position="252"/>
    </location>
</feature>
<sequence length="252" mass="28396">MVFSLQTFSFTESVEDDPTHPKGFSLKELQVATCNFSSKNLVWVSCRGKVYRGRLADGSLVAVKRAFYGARWREEQFEAAMQVGSTVSTHPNVQCLRGFCRTKKELLLVYPLMINGTLSYHLRKGLLDWTTRKRIALEAARGLAHLHTQGNIKIMHPYICAASILPNVQFEAVIGSFCIAVIMHERNVGKGTIEWRTRTPRRGTGISFSSPLEENSADSRFDSQIHHHYKDVYVDTIACGIIGFTAPKYSYT</sequence>
<dbReference type="RefSeq" id="XP_048137669.1">
    <property type="nucleotide sequence ID" value="XM_048281712.1"/>
</dbReference>
<evidence type="ECO:0000256" key="2">
    <source>
        <dbReference type="ARBA" id="ARBA00012513"/>
    </source>
</evidence>
<keyword evidence="4" id="KW-0808">Transferase</keyword>
<dbReference type="PROSITE" id="PS50011">
    <property type="entry name" value="PROTEIN_KINASE_DOM"/>
    <property type="match status" value="1"/>
</dbReference>
<evidence type="ECO:0000256" key="1">
    <source>
        <dbReference type="ARBA" id="ARBA00004479"/>
    </source>
</evidence>
<evidence type="ECO:0000259" key="10">
    <source>
        <dbReference type="PROSITE" id="PS50011"/>
    </source>
</evidence>
<dbReference type="GeneID" id="115737811"/>
<evidence type="ECO:0000256" key="3">
    <source>
        <dbReference type="ARBA" id="ARBA00022527"/>
    </source>
</evidence>
<dbReference type="InterPro" id="IPR011009">
    <property type="entry name" value="Kinase-like_dom_sf"/>
</dbReference>
<evidence type="ECO:0000256" key="7">
    <source>
        <dbReference type="ARBA" id="ARBA00022840"/>
    </source>
</evidence>
<keyword evidence="5" id="KW-0547">Nucleotide-binding</keyword>
<keyword evidence="6" id="KW-0418">Kinase</keyword>
<keyword evidence="7" id="KW-0067">ATP-binding</keyword>
<dbReference type="InterPro" id="IPR001245">
    <property type="entry name" value="Ser-Thr/Tyr_kinase_cat_dom"/>
</dbReference>
<dbReference type="Proteomes" id="UP000827889">
    <property type="component" value="Chromosome 7"/>
</dbReference>
<evidence type="ECO:0000256" key="4">
    <source>
        <dbReference type="ARBA" id="ARBA00022679"/>
    </source>
</evidence>
<gene>
    <name evidence="12" type="primary">LOC115737811</name>
</gene>
<organism evidence="11 12">
    <name type="scientific">Rhodamnia argentea</name>
    <dbReference type="NCBI Taxonomy" id="178133"/>
    <lineage>
        <taxon>Eukaryota</taxon>
        <taxon>Viridiplantae</taxon>
        <taxon>Streptophyta</taxon>
        <taxon>Embryophyta</taxon>
        <taxon>Tracheophyta</taxon>
        <taxon>Spermatophyta</taxon>
        <taxon>Magnoliopsida</taxon>
        <taxon>eudicotyledons</taxon>
        <taxon>Gunneridae</taxon>
        <taxon>Pentapetalae</taxon>
        <taxon>rosids</taxon>
        <taxon>malvids</taxon>
        <taxon>Myrtales</taxon>
        <taxon>Myrtaceae</taxon>
        <taxon>Myrtoideae</taxon>
        <taxon>Myrteae</taxon>
        <taxon>Australasian group</taxon>
        <taxon>Rhodamnia</taxon>
    </lineage>
</organism>
<comment type="catalytic activity">
    <reaction evidence="8">
        <text>L-threonyl-[protein] + ATP = O-phospho-L-threonyl-[protein] + ADP + H(+)</text>
        <dbReference type="Rhea" id="RHEA:46608"/>
        <dbReference type="Rhea" id="RHEA-COMP:11060"/>
        <dbReference type="Rhea" id="RHEA-COMP:11605"/>
        <dbReference type="ChEBI" id="CHEBI:15378"/>
        <dbReference type="ChEBI" id="CHEBI:30013"/>
        <dbReference type="ChEBI" id="CHEBI:30616"/>
        <dbReference type="ChEBI" id="CHEBI:61977"/>
        <dbReference type="ChEBI" id="CHEBI:456216"/>
        <dbReference type="EC" id="2.7.11.1"/>
    </reaction>
</comment>
<dbReference type="Gene3D" id="3.30.200.20">
    <property type="entry name" value="Phosphorylase Kinase, domain 1"/>
    <property type="match status" value="1"/>
</dbReference>
<evidence type="ECO:0000313" key="11">
    <source>
        <dbReference type="Proteomes" id="UP000827889"/>
    </source>
</evidence>
<accession>A0ABM3HM40</accession>
<dbReference type="PANTHER" id="PTHR48006">
    <property type="entry name" value="LEUCINE-RICH REPEAT-CONTAINING PROTEIN DDB_G0281931-RELATED"/>
    <property type="match status" value="1"/>
</dbReference>
<dbReference type="InterPro" id="IPR000719">
    <property type="entry name" value="Prot_kinase_dom"/>
</dbReference>
<evidence type="ECO:0000313" key="12">
    <source>
        <dbReference type="RefSeq" id="XP_048137669.1"/>
    </source>
</evidence>
<dbReference type="InterPro" id="IPR051824">
    <property type="entry name" value="LRR_Rcpt-Like_S/T_Kinase"/>
</dbReference>
<proteinExistence type="predicted"/>
<evidence type="ECO:0000256" key="5">
    <source>
        <dbReference type="ARBA" id="ARBA00022741"/>
    </source>
</evidence>
<keyword evidence="11" id="KW-1185">Reference proteome</keyword>
<dbReference type="PANTHER" id="PTHR48006:SF102">
    <property type="entry name" value="LEUCINE-RICH REPEAT-CONTAINING PROTEIN DDB_G0281931-RELATED"/>
    <property type="match status" value="1"/>
</dbReference>
<name>A0ABM3HM40_9MYRT</name>